<gene>
    <name evidence="1" type="ORF">TRIP_B10080</name>
</gene>
<proteinExistence type="predicted"/>
<organism evidence="1">
    <name type="scientific">Uncultured Desulfatiglans sp</name>
    <dbReference type="NCBI Taxonomy" id="1748965"/>
    <lineage>
        <taxon>Bacteria</taxon>
        <taxon>Pseudomonadati</taxon>
        <taxon>Thermodesulfobacteriota</taxon>
        <taxon>Desulfobacteria</taxon>
        <taxon>Desulfatiglandales</taxon>
        <taxon>Desulfatiglandaceae</taxon>
        <taxon>Desulfatiglans</taxon>
        <taxon>environmental samples</taxon>
    </lineage>
</organism>
<reference evidence="1" key="1">
    <citation type="submission" date="2018-07" db="EMBL/GenBank/DDBJ databases">
        <authorList>
            <consortium name="Genoscope - CEA"/>
            <person name="William W."/>
        </authorList>
    </citation>
    <scope>NUCLEOTIDE SEQUENCE</scope>
    <source>
        <strain evidence="1">IK1</strain>
    </source>
</reference>
<sequence length="120" mass="13556">MSAPLRFERQCKTGGLSVFVNRRLEFLLGVHVQQPFEMPSIRITVSRRGAIRSGTSYTTRCPLDQSLPWMRRSEGAEPGARRDDLSELARNLIFYPLHRGAQPVLCLTQGAQKGKVLFIL</sequence>
<name>A0A653A136_UNCDX</name>
<accession>A0A653A136</accession>
<protein>
    <submittedName>
        <fullName evidence="1">Uncharacterized protein</fullName>
    </submittedName>
</protein>
<evidence type="ECO:0000313" key="1">
    <source>
        <dbReference type="EMBL" id="VBB41352.1"/>
    </source>
</evidence>
<dbReference type="EMBL" id="UPXX01000001">
    <property type="protein sequence ID" value="VBB41352.1"/>
    <property type="molecule type" value="Genomic_DNA"/>
</dbReference>
<dbReference type="AlphaFoldDB" id="A0A653A136"/>